<evidence type="ECO:0000256" key="1">
    <source>
        <dbReference type="SAM" id="MobiDB-lite"/>
    </source>
</evidence>
<feature type="region of interest" description="Disordered" evidence="1">
    <location>
        <begin position="1"/>
        <end position="23"/>
    </location>
</feature>
<dbReference type="CDD" id="cd02969">
    <property type="entry name" value="PRX_like1"/>
    <property type="match status" value="1"/>
</dbReference>
<dbReference type="PROSITE" id="PS51352">
    <property type="entry name" value="THIOREDOXIN_2"/>
    <property type="match status" value="1"/>
</dbReference>
<dbReference type="InterPro" id="IPR000866">
    <property type="entry name" value="AhpC/TSA"/>
</dbReference>
<dbReference type="Proteomes" id="UP001497392">
    <property type="component" value="Unassembled WGS sequence"/>
</dbReference>
<dbReference type="PANTHER" id="PTHR43640">
    <property type="entry name" value="OS07G0260300 PROTEIN"/>
    <property type="match status" value="1"/>
</dbReference>
<reference evidence="3 4" key="1">
    <citation type="submission" date="2024-06" db="EMBL/GenBank/DDBJ databases">
        <authorList>
            <person name="Kraege A."/>
            <person name="Thomma B."/>
        </authorList>
    </citation>
    <scope>NUCLEOTIDE SEQUENCE [LARGE SCALE GENOMIC DNA]</scope>
</reference>
<dbReference type="Gene3D" id="3.40.30.10">
    <property type="entry name" value="Glutaredoxin"/>
    <property type="match status" value="1"/>
</dbReference>
<comment type="caution">
    <text evidence="3">The sequence shown here is derived from an EMBL/GenBank/DDBJ whole genome shotgun (WGS) entry which is preliminary data.</text>
</comment>
<evidence type="ECO:0000313" key="4">
    <source>
        <dbReference type="Proteomes" id="UP001497392"/>
    </source>
</evidence>
<dbReference type="InterPro" id="IPR047262">
    <property type="entry name" value="PRX-like1"/>
</dbReference>
<accession>A0ABP1FN96</accession>
<dbReference type="Pfam" id="PF00578">
    <property type="entry name" value="AhpC-TSA"/>
    <property type="match status" value="1"/>
</dbReference>
<dbReference type="InterPro" id="IPR036249">
    <property type="entry name" value="Thioredoxin-like_sf"/>
</dbReference>
<proteinExistence type="predicted"/>
<name>A0ABP1FN96_9CHLO</name>
<gene>
    <name evidence="3" type="primary">g3626</name>
    <name evidence="3" type="ORF">VP750_LOCUS3097</name>
</gene>
<sequence>MTESTPFQIGTKAPPFKLPEPLSGQERTLDEISAGASATLVMFLSNHCPFVKLLKEGIASLAKDYQSRGVAVVAISSNSVKTHPQDGPDEMAADAKQFGYSFPYLYDEMQEVAKAYRAQCTPEFMVFDKKLELQYHGQFDSARPSRDVSVTGEDLRAALDDILAGKPVGKPIKPSVGCNIKWHP</sequence>
<protein>
    <submittedName>
        <fullName evidence="3">G3626 protein</fullName>
    </submittedName>
</protein>
<keyword evidence="4" id="KW-1185">Reference proteome</keyword>
<dbReference type="InterPro" id="IPR013766">
    <property type="entry name" value="Thioredoxin_domain"/>
</dbReference>
<evidence type="ECO:0000259" key="2">
    <source>
        <dbReference type="PROSITE" id="PS51352"/>
    </source>
</evidence>
<organism evidence="3 4">
    <name type="scientific">Coccomyxa viridis</name>
    <dbReference type="NCBI Taxonomy" id="1274662"/>
    <lineage>
        <taxon>Eukaryota</taxon>
        <taxon>Viridiplantae</taxon>
        <taxon>Chlorophyta</taxon>
        <taxon>core chlorophytes</taxon>
        <taxon>Trebouxiophyceae</taxon>
        <taxon>Trebouxiophyceae incertae sedis</taxon>
        <taxon>Coccomyxaceae</taxon>
        <taxon>Coccomyxa</taxon>
    </lineage>
</organism>
<evidence type="ECO:0000313" key="3">
    <source>
        <dbReference type="EMBL" id="CAL5221438.1"/>
    </source>
</evidence>
<dbReference type="PANTHER" id="PTHR43640:SF1">
    <property type="entry name" value="THIOREDOXIN-DEPENDENT PEROXIREDOXIN"/>
    <property type="match status" value="1"/>
</dbReference>
<dbReference type="SUPFAM" id="SSF52833">
    <property type="entry name" value="Thioredoxin-like"/>
    <property type="match status" value="1"/>
</dbReference>
<feature type="domain" description="Thioredoxin" evidence="2">
    <location>
        <begin position="7"/>
        <end position="164"/>
    </location>
</feature>
<dbReference type="EMBL" id="CAXHTA020000005">
    <property type="protein sequence ID" value="CAL5221438.1"/>
    <property type="molecule type" value="Genomic_DNA"/>
</dbReference>